<dbReference type="AlphaFoldDB" id="A0A8S1QY63"/>
<dbReference type="Pfam" id="PF01237">
    <property type="entry name" value="Oxysterol_BP"/>
    <property type="match status" value="1"/>
</dbReference>
<dbReference type="GO" id="GO:0005829">
    <property type="term" value="C:cytosol"/>
    <property type="evidence" value="ECO:0007669"/>
    <property type="project" value="TreeGrafter"/>
</dbReference>
<proteinExistence type="inferred from homology"/>
<dbReference type="InterPro" id="IPR018494">
    <property type="entry name" value="Oxysterol-bd_CS"/>
</dbReference>
<gene>
    <name evidence="3" type="ORF">PSON_ATCC_30995.1.T1260167</name>
</gene>
<dbReference type="FunFam" id="2.40.160.120:FF:000015">
    <property type="entry name" value="Oxysterol binding protein, putative"/>
    <property type="match status" value="1"/>
</dbReference>
<evidence type="ECO:0000256" key="1">
    <source>
        <dbReference type="RuleBase" id="RU003844"/>
    </source>
</evidence>
<dbReference type="PANTHER" id="PTHR10972:SF148">
    <property type="entry name" value="OXYSTEROL-BINDING PROTEIN 9"/>
    <property type="match status" value="1"/>
</dbReference>
<dbReference type="EMBL" id="CAJJDN010000126">
    <property type="protein sequence ID" value="CAD8120528.1"/>
    <property type="molecule type" value="Genomic_DNA"/>
</dbReference>
<evidence type="ECO:0000313" key="4">
    <source>
        <dbReference type="Proteomes" id="UP000692954"/>
    </source>
</evidence>
<name>A0A8S1QY63_9CILI</name>
<dbReference type="PANTHER" id="PTHR10972">
    <property type="entry name" value="OXYSTEROL-BINDING PROTEIN-RELATED"/>
    <property type="match status" value="1"/>
</dbReference>
<dbReference type="GO" id="GO:0016020">
    <property type="term" value="C:membrane"/>
    <property type="evidence" value="ECO:0007669"/>
    <property type="project" value="TreeGrafter"/>
</dbReference>
<dbReference type="OrthoDB" id="14833at2759"/>
<keyword evidence="2" id="KW-0175">Coiled coil</keyword>
<organism evidence="3 4">
    <name type="scientific">Paramecium sonneborni</name>
    <dbReference type="NCBI Taxonomy" id="65129"/>
    <lineage>
        <taxon>Eukaryota</taxon>
        <taxon>Sar</taxon>
        <taxon>Alveolata</taxon>
        <taxon>Ciliophora</taxon>
        <taxon>Intramacronucleata</taxon>
        <taxon>Oligohymenophorea</taxon>
        <taxon>Peniculida</taxon>
        <taxon>Parameciidae</taxon>
        <taxon>Paramecium</taxon>
    </lineage>
</organism>
<reference evidence="3" key="1">
    <citation type="submission" date="2021-01" db="EMBL/GenBank/DDBJ databases">
        <authorList>
            <consortium name="Genoscope - CEA"/>
            <person name="William W."/>
        </authorList>
    </citation>
    <scope>NUCLEOTIDE SEQUENCE</scope>
</reference>
<feature type="coiled-coil region" evidence="2">
    <location>
        <begin position="374"/>
        <end position="401"/>
    </location>
</feature>
<dbReference type="GO" id="GO:0032934">
    <property type="term" value="F:sterol binding"/>
    <property type="evidence" value="ECO:0007669"/>
    <property type="project" value="TreeGrafter"/>
</dbReference>
<protein>
    <recommendedName>
        <fullName evidence="5">PH domain-containing protein</fullName>
    </recommendedName>
</protein>
<dbReference type="PROSITE" id="PS01013">
    <property type="entry name" value="OSBP"/>
    <property type="match status" value="1"/>
</dbReference>
<comment type="similarity">
    <text evidence="1">Belongs to the OSBP family.</text>
</comment>
<comment type="caution">
    <text evidence="3">The sequence shown here is derived from an EMBL/GenBank/DDBJ whole genome shotgun (WGS) entry which is preliminary data.</text>
</comment>
<evidence type="ECO:0000256" key="2">
    <source>
        <dbReference type="SAM" id="Coils"/>
    </source>
</evidence>
<evidence type="ECO:0000313" key="3">
    <source>
        <dbReference type="EMBL" id="CAD8120528.1"/>
    </source>
</evidence>
<keyword evidence="4" id="KW-1185">Reference proteome</keyword>
<sequence length="875" mass="102736">MDSKSIMYLPSQQISEGEILVKGKTLGRWKTKKFLIDEEQRVFALKSSQAKKKQKPFYLEYYKLEIREKKKDKISFDLISKAGGKSVTLGLQNEQQANAIINLLQKLIMKEDSIQKQQLEEQQQKLLNEQTIANSHQWAFEKIDYEIPCFFDTSEIRENIHQIRKGQQKLEHFQMVYQQQTCQIYKNVENHHHFMSFIEYEGNCCETIIQNLTDNNKINQWNPFVSQNESKLIKELVEDKSFQICEIRQLTNLFVFKREFQYLRHHLKIDNIDFIVQKQIDQRPKTKLNQGSLKYGLWSVQYKNNITKVCYVTEQSILGLSYPDEDSYLTQVFLQQISNVNQASILKTQIQNVENPQTNIIITHEKSKEVIHQLEQQNLEKQEINIQNKVVQENNKQNKEEDDQFFDCEEQDAIDEMNDKLFIVETVANKQLIQDDVVKDVYEQNARRQSILPLQIDTQDNNIQDWVEKKMKQVLQGGYCSLSINVKHQLCPKESGQQRQFLTEQEGGHYIFRKDFIREEKNGGLKVINEEKLAAQKAVIKFLITRIGASLLMGKSITGISMPVTIFEARSNTERVCSSMGFAPIYLEDAAQSSDIYYRIKQCAAFQFGFIFMYISCEKPFNPILGETFQGFYDSCPIYCEQISHHPPICAIQMYGRSYKIDGQLELVANFHSNSVVGRNVGTFKITFENPHQEVLLTFAPGSLNGTTYGDKVLNYLEKQFIIDFKNKIILETTFNPEKKYCQFFDVEYINQLDYLCGAICDVSDSAILRYQKEGYRKYKGLDLKQDIKQVRHKIKGIWINEVKVDNQKLISIQNDYPIKLQLAQYPIPSDATFRMDLLWWKLKNFDQSQQWKEKLEILQRQDRKLREQKTKKKK</sequence>
<dbReference type="Proteomes" id="UP000692954">
    <property type="component" value="Unassembled WGS sequence"/>
</dbReference>
<dbReference type="InterPro" id="IPR000648">
    <property type="entry name" value="Oxysterol-bd"/>
</dbReference>
<accession>A0A8S1QY63</accession>
<evidence type="ECO:0008006" key="5">
    <source>
        <dbReference type="Google" id="ProtNLM"/>
    </source>
</evidence>